<dbReference type="InterPro" id="IPR052532">
    <property type="entry name" value="SUA5_domain"/>
</dbReference>
<dbReference type="Gene3D" id="3.90.870.10">
    <property type="entry name" value="DHBP synthase"/>
    <property type="match status" value="1"/>
</dbReference>
<name>A0A4V1Q7Q8_9ACTN</name>
<gene>
    <name evidence="2" type="ORF">C1706_01365</name>
</gene>
<dbReference type="InterPro" id="IPR006070">
    <property type="entry name" value="Sua5-like_dom"/>
</dbReference>
<dbReference type="PANTHER" id="PTHR42828:SF3">
    <property type="entry name" value="THREONYLCARBAMOYL-AMP SYNTHASE"/>
    <property type="match status" value="1"/>
</dbReference>
<dbReference type="SUPFAM" id="SSF55821">
    <property type="entry name" value="YrdC/RibB"/>
    <property type="match status" value="1"/>
</dbReference>
<feature type="domain" description="YrdC-like" evidence="1">
    <location>
        <begin position="14"/>
        <end position="200"/>
    </location>
</feature>
<dbReference type="PROSITE" id="PS51163">
    <property type="entry name" value="YRDC"/>
    <property type="match status" value="1"/>
</dbReference>
<dbReference type="AlphaFoldDB" id="A0A4V1Q7Q8"/>
<keyword evidence="3" id="KW-1185">Reference proteome</keyword>
<dbReference type="EMBL" id="PPCV01000001">
    <property type="protein sequence ID" value="RXW33438.1"/>
    <property type="molecule type" value="Genomic_DNA"/>
</dbReference>
<sequence>MARYYDVHPANPQPRSVAAVAALIREGGLVVYPTDSGFALGCSLGNADGLDRIRAIRNLDRHHHFTLVCSEFGQLGRYVEMGNDVFRAIKANTPGPYTFILRGTRETPKVMMQDKKRTVGVRIPDHVTARALLDTLGEPLMSSTLLLPGRDDAPTDGWSIAEELEHQVDAVLDSGDVGIGPTTVVDFTAEEDLVVRRGAGDPAPFEG</sequence>
<dbReference type="RefSeq" id="WP_129457403.1">
    <property type="nucleotide sequence ID" value="NZ_PPCV01000001.1"/>
</dbReference>
<evidence type="ECO:0000313" key="2">
    <source>
        <dbReference type="EMBL" id="RXW33438.1"/>
    </source>
</evidence>
<comment type="caution">
    <text evidence="2">The sequence shown here is derived from an EMBL/GenBank/DDBJ whole genome shotgun (WGS) entry which is preliminary data.</text>
</comment>
<reference evidence="2 3" key="1">
    <citation type="submission" date="2018-01" db="EMBL/GenBank/DDBJ databases">
        <title>Lactibacter flavus gen. nov., sp. nov., a novel bacterium of the family Propionibacteriaceae isolated from raw milk and dairy products.</title>
        <authorList>
            <person name="Wenning M."/>
            <person name="Breitenwieser F."/>
            <person name="Huptas C."/>
            <person name="von Neubeck M."/>
            <person name="Busse H.-J."/>
            <person name="Scherer S."/>
        </authorList>
    </citation>
    <scope>NUCLEOTIDE SEQUENCE [LARGE SCALE GENOMIC DNA]</scope>
    <source>
        <strain evidence="2 3">VG341</strain>
    </source>
</reference>
<evidence type="ECO:0000313" key="3">
    <source>
        <dbReference type="Proteomes" id="UP000290624"/>
    </source>
</evidence>
<protein>
    <submittedName>
        <fullName evidence="2">Threonylcarbamoyl-AMP synthase</fullName>
    </submittedName>
</protein>
<accession>A0A4V1Q7Q8</accession>
<dbReference type="PANTHER" id="PTHR42828">
    <property type="entry name" value="DHBP SYNTHASE RIBB-LIKE ALPHA/BETA DOMAIN-CONTAINING PROTEIN"/>
    <property type="match status" value="1"/>
</dbReference>
<evidence type="ECO:0000259" key="1">
    <source>
        <dbReference type="PROSITE" id="PS51163"/>
    </source>
</evidence>
<organism evidence="2 3">
    <name type="scientific">Propioniciclava flava</name>
    <dbReference type="NCBI Taxonomy" id="2072026"/>
    <lineage>
        <taxon>Bacteria</taxon>
        <taxon>Bacillati</taxon>
        <taxon>Actinomycetota</taxon>
        <taxon>Actinomycetes</taxon>
        <taxon>Propionibacteriales</taxon>
        <taxon>Propionibacteriaceae</taxon>
        <taxon>Propioniciclava</taxon>
    </lineage>
</organism>
<dbReference type="OrthoDB" id="9781656at2"/>
<proteinExistence type="predicted"/>
<dbReference type="NCBIfam" id="TIGR00057">
    <property type="entry name" value="L-threonylcarbamoyladenylate synthase"/>
    <property type="match status" value="1"/>
</dbReference>
<dbReference type="GO" id="GO:0003725">
    <property type="term" value="F:double-stranded RNA binding"/>
    <property type="evidence" value="ECO:0007669"/>
    <property type="project" value="InterPro"/>
</dbReference>
<dbReference type="InterPro" id="IPR017945">
    <property type="entry name" value="DHBP_synth_RibB-like_a/b_dom"/>
</dbReference>
<dbReference type="Proteomes" id="UP000290624">
    <property type="component" value="Unassembled WGS sequence"/>
</dbReference>
<dbReference type="Pfam" id="PF01300">
    <property type="entry name" value="Sua5_yciO_yrdC"/>
    <property type="match status" value="1"/>
</dbReference>